<gene>
    <name evidence="13" type="ORF">FHS82_000855</name>
</gene>
<comment type="similarity">
    <text evidence="2 9">Belongs to the membrane fusion protein (MFP) (TC 8.A.1) family.</text>
</comment>
<evidence type="ECO:0000256" key="8">
    <source>
        <dbReference type="ARBA" id="ARBA00023136"/>
    </source>
</evidence>
<evidence type="ECO:0000256" key="7">
    <source>
        <dbReference type="ARBA" id="ARBA00022989"/>
    </source>
</evidence>
<dbReference type="Gene3D" id="2.40.50.100">
    <property type="match status" value="1"/>
</dbReference>
<keyword evidence="5 9" id="KW-0997">Cell inner membrane</keyword>
<evidence type="ECO:0000256" key="1">
    <source>
        <dbReference type="ARBA" id="ARBA00004377"/>
    </source>
</evidence>
<dbReference type="InterPro" id="IPR058781">
    <property type="entry name" value="HH_AprE-like"/>
</dbReference>
<keyword evidence="6 9" id="KW-0812">Transmembrane</keyword>
<protein>
    <recommendedName>
        <fullName evidence="9">Membrane fusion protein (MFP) family protein</fullName>
    </recommendedName>
</protein>
<evidence type="ECO:0000256" key="3">
    <source>
        <dbReference type="ARBA" id="ARBA00022448"/>
    </source>
</evidence>
<organism evidence="13 14">
    <name type="scientific">Pseudochelatococcus lubricantis</name>
    <dbReference type="NCBI Taxonomy" id="1538102"/>
    <lineage>
        <taxon>Bacteria</taxon>
        <taxon>Pseudomonadati</taxon>
        <taxon>Pseudomonadota</taxon>
        <taxon>Alphaproteobacteria</taxon>
        <taxon>Hyphomicrobiales</taxon>
        <taxon>Chelatococcaceae</taxon>
        <taxon>Pseudochelatococcus</taxon>
    </lineage>
</organism>
<feature type="domain" description="AprE-like long alpha-helical hairpin" evidence="11">
    <location>
        <begin position="92"/>
        <end position="281"/>
    </location>
</feature>
<evidence type="ECO:0000256" key="10">
    <source>
        <dbReference type="SAM" id="Coils"/>
    </source>
</evidence>
<evidence type="ECO:0000313" key="13">
    <source>
        <dbReference type="EMBL" id="NIJ57029.1"/>
    </source>
</evidence>
<keyword evidence="4 9" id="KW-1003">Cell membrane</keyword>
<dbReference type="PANTHER" id="PTHR30386:SF17">
    <property type="entry name" value="ALKALINE PROTEASE SECRETION PROTEIN APRE"/>
    <property type="match status" value="1"/>
</dbReference>
<keyword evidence="3 9" id="KW-0813">Transport</keyword>
<sequence length="435" mass="48393">MSEEAPKISGDYRPVARFGYAVVVLTFGLLGGWAALAHIDSAVIASGLVSVEGKRKAVQHLEGGIVREINVTSGSRVEQGQVLFRLDATSSDANYVATRRQLDSMLALEARLVAERDMKETIAFPAELTGRGDEPEVARTIADQETQFRERRASLNGQIDVMKTRITQYQSEIGGLDRERQSAQQQLYFIDDELVGVKALAKKGLVSKTRESSLEREKARLDGIIGRNQADSAKAHNAIGEMQIQIRQAEQEFQEKVGQSLADTRLKLGELQERIRIAEDVLKRIDVVAPRSGIVHNLKVFTLGGVIRPGDTLLEIVPEDDDLVVEVHVEVTDIDRVHTGLPAEVRFPAFHSRTTPLIMGTLDDISRDRLTDETTRMPYYLAQVSVRNTDLPENLKTRLRPGMPAEVIFPTGERSVLDYLTRPLTEAITTSFREK</sequence>
<evidence type="ECO:0000256" key="5">
    <source>
        <dbReference type="ARBA" id="ARBA00022519"/>
    </source>
</evidence>
<dbReference type="EMBL" id="JAASQI010000002">
    <property type="protein sequence ID" value="NIJ57029.1"/>
    <property type="molecule type" value="Genomic_DNA"/>
</dbReference>
<comment type="subcellular location">
    <subcellularLocation>
        <location evidence="1 9">Cell inner membrane</location>
        <topology evidence="1 9">Single-pass membrane protein</topology>
    </subcellularLocation>
</comment>
<dbReference type="InterPro" id="IPR010129">
    <property type="entry name" value="T1SS_HlyD"/>
</dbReference>
<dbReference type="InterPro" id="IPR050739">
    <property type="entry name" value="MFP"/>
</dbReference>
<keyword evidence="7 9" id="KW-1133">Transmembrane helix</keyword>
<dbReference type="NCBIfam" id="TIGR01843">
    <property type="entry name" value="type_I_hlyD"/>
    <property type="match status" value="1"/>
</dbReference>
<dbReference type="InterPro" id="IPR058982">
    <property type="entry name" value="Beta-barrel_AprE"/>
</dbReference>
<evidence type="ECO:0000256" key="9">
    <source>
        <dbReference type="RuleBase" id="RU365093"/>
    </source>
</evidence>
<accession>A0ABX0UXM5</accession>
<dbReference type="Proteomes" id="UP001429580">
    <property type="component" value="Unassembled WGS sequence"/>
</dbReference>
<comment type="caution">
    <text evidence="13">The sequence shown here is derived from an EMBL/GenBank/DDBJ whole genome shotgun (WGS) entry which is preliminary data.</text>
</comment>
<dbReference type="Pfam" id="PF25994">
    <property type="entry name" value="HH_AprE"/>
    <property type="match status" value="1"/>
</dbReference>
<evidence type="ECO:0000259" key="11">
    <source>
        <dbReference type="Pfam" id="PF25994"/>
    </source>
</evidence>
<reference evidence="13 14" key="1">
    <citation type="submission" date="2020-03" db="EMBL/GenBank/DDBJ databases">
        <title>Genomic Encyclopedia of Type Strains, Phase IV (KMG-IV): sequencing the most valuable type-strain genomes for metagenomic binning, comparative biology and taxonomic classification.</title>
        <authorList>
            <person name="Goeker M."/>
        </authorList>
    </citation>
    <scope>NUCLEOTIDE SEQUENCE [LARGE SCALE GENOMIC DNA]</scope>
    <source>
        <strain evidence="13 14">DSM 103870</strain>
    </source>
</reference>
<dbReference type="PRINTS" id="PR01490">
    <property type="entry name" value="RTXTOXIND"/>
</dbReference>
<evidence type="ECO:0000313" key="14">
    <source>
        <dbReference type="Proteomes" id="UP001429580"/>
    </source>
</evidence>
<keyword evidence="14" id="KW-1185">Reference proteome</keyword>
<dbReference type="Pfam" id="PF26002">
    <property type="entry name" value="Beta-barrel_AprE"/>
    <property type="match status" value="1"/>
</dbReference>
<evidence type="ECO:0000256" key="4">
    <source>
        <dbReference type="ARBA" id="ARBA00022475"/>
    </source>
</evidence>
<proteinExistence type="inferred from homology"/>
<evidence type="ECO:0000259" key="12">
    <source>
        <dbReference type="Pfam" id="PF26002"/>
    </source>
</evidence>
<feature type="domain" description="AprE-like beta-barrel" evidence="12">
    <location>
        <begin position="323"/>
        <end position="412"/>
    </location>
</feature>
<keyword evidence="10" id="KW-0175">Coiled coil</keyword>
<evidence type="ECO:0000256" key="2">
    <source>
        <dbReference type="ARBA" id="ARBA00009477"/>
    </source>
</evidence>
<feature type="transmembrane region" description="Helical" evidence="9">
    <location>
        <begin position="18"/>
        <end position="36"/>
    </location>
</feature>
<feature type="coiled-coil region" evidence="10">
    <location>
        <begin position="232"/>
        <end position="281"/>
    </location>
</feature>
<dbReference type="Gene3D" id="2.40.30.170">
    <property type="match status" value="1"/>
</dbReference>
<name>A0ABX0UXM5_9HYPH</name>
<evidence type="ECO:0000256" key="6">
    <source>
        <dbReference type="ARBA" id="ARBA00022692"/>
    </source>
</evidence>
<keyword evidence="8 9" id="KW-0472">Membrane</keyword>
<dbReference type="RefSeq" id="WP_166949171.1">
    <property type="nucleotide sequence ID" value="NZ_JAASQI010000002.1"/>
</dbReference>
<dbReference type="PANTHER" id="PTHR30386">
    <property type="entry name" value="MEMBRANE FUSION SUBUNIT OF EMRAB-TOLC MULTIDRUG EFFLUX PUMP"/>
    <property type="match status" value="1"/>
</dbReference>